<feature type="compositionally biased region" description="Polar residues" evidence="1">
    <location>
        <begin position="459"/>
        <end position="470"/>
    </location>
</feature>
<sequence>MDENIVLREIEKRGYNHVQFFKHYFGASINEREGNIGGDEVGVVGEMGAVPEVDGLTDVTEEGKEFTGLKYDEGEILERVQILKKQIEVEKNYLNNKINEEAENYKEKVYHMKSHLDEINFELFNIDIINRMNQKKASNKRGSNDGKEKKQTHLLQWGSGKMGNFTENQGADVRRNIRDNLEGNLSSRLSGNLGCISCGSSDRSDEVGNYEEEEEEEEEEGDCFLMGENKSNLKFENLLKKSIETKTFLEEVKKGLLFLKALPALKKDMSVLFVTGKSIKQEVEDKIKNVLTLYSNLKYINEHDEIVSYFREHASVDISVYTKNFFDNFFTLLNDILSSYIIDNTSIDMMNILKIYIDVYKTFLKFTNVHNTYTNEYLINHIGKKIIEFLISNFTKTFFKFAQTDSDHFMYNSIINYYEYFTAFIEEKKEPMEKIVHQIVLIVGDENEMRRNHHHNDRTYSSECMHSSTNKNEENKDKAEVPIVATDLTMIFGKEEYNDNMPDRHVNVNEKDEKPIYEEKEGEISSRKNKEEHKNASYVENYHVHLFKESINVVCIFMQNWNFLKSPEMSNENDKTLTNNIRKSFLYKIMDSLNSSITILSNCSLFISKKNIFQKILKESTFINKEIVNEYLINITDVSHFDMVCFDNIILKVSIFDRNNLIEKSKLFHFFTDLKKDIINIIHKKRLEINNKNIFNSHFFRFVIFFSFIYHHDTQFLLIFINIYNFLYEIIYNIKEEIKRKKEESEIKKIHQAYIDESLQLKQEFTTSNEVIDYIKTIISTFISVLNLFNDIIEEYEKFGAFIFERTYYHLKSNTTANILSKIYLQREKGYPSSIDGNLAHIHTYFYSDDLHRRVGRVRSISNISRGGKRAASGANGENDGTDVHNAQCAHVPSDERNLTNGMSASLENMKGEQNCARNFLTLQGEIHKGEYVNSADNVDDAKNKSSDELAFSSRTDAHASVGSKRDASGVLVHSEDIQFDECGKHVLKSSLSKLNEIKNTILKNVIYFSLIPLNEYLNKYVSKITCIKMNQQIDNFDPHENICLIIETVFSYIEIFYGNKGGEHMLQQLFLHLSEKFTFHINNINSTTNLNRNIILQIQADVNYFINVCKRFNIKNYKQFFLLYHSISFSLNFKKENSESLDIQSSFQSYINDHIKKEGQLNFNITADDIVKTALYISNSLII</sequence>
<dbReference type="AlphaFoldDB" id="A0A1A8WVG2"/>
<evidence type="ECO:0000313" key="3">
    <source>
        <dbReference type="Proteomes" id="UP000078597"/>
    </source>
</evidence>
<protein>
    <submittedName>
        <fullName evidence="2">Uncharacterized protein</fullName>
    </submittedName>
</protein>
<reference evidence="3" key="1">
    <citation type="submission" date="2016-05" db="EMBL/GenBank/DDBJ databases">
        <authorList>
            <person name="Naeem Raeece"/>
        </authorList>
    </citation>
    <scope>NUCLEOTIDE SEQUENCE [LARGE SCALE GENOMIC DNA]</scope>
</reference>
<gene>
    <name evidence="2" type="ORF">PMALA_049720</name>
</gene>
<dbReference type="VEuPathDB" id="PlasmoDB:PmUG01_07025100"/>
<accession>A0A1A8WVG2</accession>
<feature type="region of interest" description="Disordered" evidence="1">
    <location>
        <begin position="456"/>
        <end position="477"/>
    </location>
</feature>
<organism evidence="2 3">
    <name type="scientific">Plasmodium malariae</name>
    <dbReference type="NCBI Taxonomy" id="5858"/>
    <lineage>
        <taxon>Eukaryota</taxon>
        <taxon>Sar</taxon>
        <taxon>Alveolata</taxon>
        <taxon>Apicomplexa</taxon>
        <taxon>Aconoidasida</taxon>
        <taxon>Haemosporida</taxon>
        <taxon>Plasmodiidae</taxon>
        <taxon>Plasmodium</taxon>
        <taxon>Plasmodium (Plasmodium)</taxon>
    </lineage>
</organism>
<evidence type="ECO:0000256" key="1">
    <source>
        <dbReference type="SAM" id="MobiDB-lite"/>
    </source>
</evidence>
<proteinExistence type="predicted"/>
<dbReference type="EMBL" id="FLQW01003525">
    <property type="protein sequence ID" value="SBS95864.1"/>
    <property type="molecule type" value="Genomic_DNA"/>
</dbReference>
<feature type="region of interest" description="Disordered" evidence="1">
    <location>
        <begin position="866"/>
        <end position="886"/>
    </location>
</feature>
<evidence type="ECO:0000313" key="2">
    <source>
        <dbReference type="EMBL" id="SBS95864.1"/>
    </source>
</evidence>
<name>A0A1A8WVG2_PLAMA</name>
<feature type="compositionally biased region" description="Acidic residues" evidence="1">
    <location>
        <begin position="208"/>
        <end position="222"/>
    </location>
</feature>
<feature type="region of interest" description="Disordered" evidence="1">
    <location>
        <begin position="200"/>
        <end position="222"/>
    </location>
</feature>
<dbReference type="Proteomes" id="UP000078597">
    <property type="component" value="Unassembled WGS sequence"/>
</dbReference>